<dbReference type="CDD" id="cd02980">
    <property type="entry name" value="TRX_Fd_family"/>
    <property type="match status" value="1"/>
</dbReference>
<dbReference type="AlphaFoldDB" id="A0A9X3IRU6"/>
<dbReference type="Gene3D" id="3.40.30.10">
    <property type="entry name" value="Glutaredoxin"/>
    <property type="match status" value="1"/>
</dbReference>
<evidence type="ECO:0000313" key="2">
    <source>
        <dbReference type="Proteomes" id="UP001150830"/>
    </source>
</evidence>
<organism evidence="1 2">
    <name type="scientific">Parathalassolituus penaei</name>
    <dbReference type="NCBI Taxonomy" id="2997323"/>
    <lineage>
        <taxon>Bacteria</taxon>
        <taxon>Pseudomonadati</taxon>
        <taxon>Pseudomonadota</taxon>
        <taxon>Gammaproteobacteria</taxon>
        <taxon>Oceanospirillales</taxon>
        <taxon>Oceanospirillaceae</taxon>
        <taxon>Parathalassolituus</taxon>
    </lineage>
</organism>
<dbReference type="RefSeq" id="WP_283173846.1">
    <property type="nucleotide sequence ID" value="NZ_JAPNOA010000028.1"/>
</dbReference>
<accession>A0A9X3IRU6</accession>
<evidence type="ECO:0000313" key="1">
    <source>
        <dbReference type="EMBL" id="MCY0965632.1"/>
    </source>
</evidence>
<proteinExistence type="predicted"/>
<dbReference type="InterPro" id="IPR036249">
    <property type="entry name" value="Thioredoxin-like_sf"/>
</dbReference>
<comment type="caution">
    <text evidence="1">The sequence shown here is derived from an EMBL/GenBank/DDBJ whole genome shotgun (WGS) entry which is preliminary data.</text>
</comment>
<dbReference type="SUPFAM" id="SSF52833">
    <property type="entry name" value="Thioredoxin-like"/>
    <property type="match status" value="1"/>
</dbReference>
<dbReference type="Proteomes" id="UP001150830">
    <property type="component" value="Unassembled WGS sequence"/>
</dbReference>
<keyword evidence="2" id="KW-1185">Reference proteome</keyword>
<gene>
    <name evidence="1" type="ORF">OUO13_10570</name>
</gene>
<name>A0A9X3IRU6_9GAMM</name>
<protein>
    <submittedName>
        <fullName evidence="1">(2Fe-2S) ferredoxin domain-containing protein</fullName>
    </submittedName>
</protein>
<reference evidence="1" key="1">
    <citation type="submission" date="2022-11" db="EMBL/GenBank/DDBJ databases">
        <title>Parathalassolutuus dongxingensis gen. nov., sp. nov., a novel member of family Oceanospirillaceae isolated from a coastal shrimp pond in Guangxi, China.</title>
        <authorList>
            <person name="Chen H."/>
        </authorList>
    </citation>
    <scope>NUCLEOTIDE SEQUENCE</scope>
    <source>
        <strain evidence="1">G-43</strain>
    </source>
</reference>
<dbReference type="EMBL" id="JAPNOA010000028">
    <property type="protein sequence ID" value="MCY0965632.1"/>
    <property type="molecule type" value="Genomic_DNA"/>
</dbReference>
<sequence length="108" mass="11568">MSKPEIHVFVCGQQRPAGHPRSSCGEKGAAAVLQMFSERLIARGLFNKVSLVTTGCLGPCRAGANVLVYPGGTLYMAVSKDDIEQIIDQHLIGGEPYLDKVAPDQVWG</sequence>